<dbReference type="Proteomes" id="UP001153387">
    <property type="component" value="Unassembled WGS sequence"/>
</dbReference>
<evidence type="ECO:0000256" key="2">
    <source>
        <dbReference type="ARBA" id="ARBA00023125"/>
    </source>
</evidence>
<proteinExistence type="predicted"/>
<evidence type="ECO:0000256" key="1">
    <source>
        <dbReference type="ARBA" id="ARBA00022490"/>
    </source>
</evidence>
<protein>
    <submittedName>
        <fullName evidence="6">Response regulator</fullName>
    </submittedName>
</protein>
<gene>
    <name evidence="6" type="ORF">OMP38_12110</name>
</gene>
<evidence type="ECO:0000313" key="6">
    <source>
        <dbReference type="EMBL" id="MDG0791531.1"/>
    </source>
</evidence>
<dbReference type="CDD" id="cd17536">
    <property type="entry name" value="REC_YesN-like"/>
    <property type="match status" value="1"/>
</dbReference>
<keyword evidence="3" id="KW-0597">Phosphoprotein</keyword>
<dbReference type="AlphaFoldDB" id="A0A9X4KGI3"/>
<dbReference type="GO" id="GO:0003677">
    <property type="term" value="F:DNA binding"/>
    <property type="evidence" value="ECO:0007669"/>
    <property type="project" value="UniProtKB-KW"/>
</dbReference>
<dbReference type="InterPro" id="IPR051552">
    <property type="entry name" value="HptR"/>
</dbReference>
<evidence type="ECO:0000259" key="5">
    <source>
        <dbReference type="PROSITE" id="PS50110"/>
    </source>
</evidence>
<dbReference type="PANTHER" id="PTHR42713">
    <property type="entry name" value="HISTIDINE KINASE-RELATED"/>
    <property type="match status" value="1"/>
</dbReference>
<evidence type="ECO:0000256" key="3">
    <source>
        <dbReference type="PROSITE-ProRule" id="PRU00169"/>
    </source>
</evidence>
<dbReference type="EMBL" id="JAPDHZ010000003">
    <property type="protein sequence ID" value="MDG0791531.1"/>
    <property type="molecule type" value="Genomic_DNA"/>
</dbReference>
<dbReference type="Gene3D" id="3.40.50.2300">
    <property type="match status" value="1"/>
</dbReference>
<evidence type="ECO:0000256" key="4">
    <source>
        <dbReference type="SAM" id="MobiDB-lite"/>
    </source>
</evidence>
<name>A0A9X4KGI3_9BACL</name>
<keyword evidence="1" id="KW-0963">Cytoplasm</keyword>
<dbReference type="SUPFAM" id="SSF52172">
    <property type="entry name" value="CheY-like"/>
    <property type="match status" value="1"/>
</dbReference>
<feature type="compositionally biased region" description="Basic and acidic residues" evidence="4">
    <location>
        <begin position="205"/>
        <end position="216"/>
    </location>
</feature>
<feature type="region of interest" description="Disordered" evidence="4">
    <location>
        <begin position="196"/>
        <end position="216"/>
    </location>
</feature>
<dbReference type="SMART" id="SM00448">
    <property type="entry name" value="REC"/>
    <property type="match status" value="1"/>
</dbReference>
<feature type="modified residue" description="4-aspartylphosphate" evidence="3">
    <location>
        <position position="55"/>
    </location>
</feature>
<dbReference type="RefSeq" id="WP_277565407.1">
    <property type="nucleotide sequence ID" value="NZ_JAPDHZ010000003.1"/>
</dbReference>
<dbReference type="InterPro" id="IPR001789">
    <property type="entry name" value="Sig_transdc_resp-reg_receiver"/>
</dbReference>
<dbReference type="Pfam" id="PF00072">
    <property type="entry name" value="Response_reg"/>
    <property type="match status" value="1"/>
</dbReference>
<sequence length="228" mass="26270">MLRLLIVDDEPIILSGIRDMVEQANTAFTKIVTAGDGVEALEKMDYFMPDLIITDIQMPEMHGLDFISLARERGVNRFIVLSGYDMFEYARRAIQLQVVEYMLKPVDEKELIELLKRIAIEVLERQEKIQREKARPPGARSAIEEAPYSEHVQMLQKYIASNYRRDISLTDAAAYLGLHPVYIGKLYKKRDRNVLRNSHQSAAHRKSEGAALRRAEAFPGQNRGYDRF</sequence>
<dbReference type="InterPro" id="IPR011006">
    <property type="entry name" value="CheY-like_superfamily"/>
</dbReference>
<dbReference type="PROSITE" id="PS50110">
    <property type="entry name" value="RESPONSE_REGULATORY"/>
    <property type="match status" value="1"/>
</dbReference>
<organism evidence="6 7">
    <name type="scientific">Cohnella ginsengisoli</name>
    <dbReference type="NCBI Taxonomy" id="425004"/>
    <lineage>
        <taxon>Bacteria</taxon>
        <taxon>Bacillati</taxon>
        <taxon>Bacillota</taxon>
        <taxon>Bacilli</taxon>
        <taxon>Bacillales</taxon>
        <taxon>Paenibacillaceae</taxon>
        <taxon>Cohnella</taxon>
    </lineage>
</organism>
<dbReference type="GO" id="GO:0000160">
    <property type="term" value="P:phosphorelay signal transduction system"/>
    <property type="evidence" value="ECO:0007669"/>
    <property type="project" value="InterPro"/>
</dbReference>
<keyword evidence="2" id="KW-0238">DNA-binding</keyword>
<reference evidence="6 7" key="1">
    <citation type="submission" date="2022-10" db="EMBL/GenBank/DDBJ databases">
        <title>Comparative genomic analysis of Cohnella hashimotonis sp. nov., isolated from the International Space Station.</title>
        <authorList>
            <person name="Simpson A."/>
            <person name="Venkateswaran K."/>
        </authorList>
    </citation>
    <scope>NUCLEOTIDE SEQUENCE [LARGE SCALE GENOMIC DNA]</scope>
    <source>
        <strain evidence="6 7">DSM 18997</strain>
    </source>
</reference>
<comment type="caution">
    <text evidence="6">The sequence shown here is derived from an EMBL/GenBank/DDBJ whole genome shotgun (WGS) entry which is preliminary data.</text>
</comment>
<evidence type="ECO:0000313" key="7">
    <source>
        <dbReference type="Proteomes" id="UP001153387"/>
    </source>
</evidence>
<dbReference type="Gene3D" id="1.10.10.60">
    <property type="entry name" value="Homeodomain-like"/>
    <property type="match status" value="1"/>
</dbReference>
<keyword evidence="7" id="KW-1185">Reference proteome</keyword>
<accession>A0A9X4KGI3</accession>
<dbReference type="PANTHER" id="PTHR42713:SF3">
    <property type="entry name" value="TRANSCRIPTIONAL REGULATORY PROTEIN HPTR"/>
    <property type="match status" value="1"/>
</dbReference>
<feature type="domain" description="Response regulatory" evidence="5">
    <location>
        <begin position="3"/>
        <end position="119"/>
    </location>
</feature>